<keyword evidence="4" id="KW-0539">Nucleus</keyword>
<evidence type="ECO:0000256" key="2">
    <source>
        <dbReference type="ARBA" id="ARBA00022942"/>
    </source>
</evidence>
<dbReference type="PANTHER" id="PTHR11599">
    <property type="entry name" value="PROTEASOME SUBUNIT ALPHA/BETA"/>
    <property type="match status" value="1"/>
</dbReference>
<dbReference type="AlphaFoldDB" id="A0A196SK46"/>
<dbReference type="GO" id="GO:0005737">
    <property type="term" value="C:cytoplasm"/>
    <property type="evidence" value="ECO:0007669"/>
    <property type="project" value="UniProtKB-SubCell"/>
</dbReference>
<comment type="subunit">
    <text evidence="4">The 26S proteasome consists of a 20S proteasome core and two 19S regulatory subunits.</text>
</comment>
<dbReference type="EMBL" id="LXWW01000031">
    <property type="protein sequence ID" value="OAO17423.1"/>
    <property type="molecule type" value="Genomic_DNA"/>
</dbReference>
<dbReference type="InterPro" id="IPR050115">
    <property type="entry name" value="Proteasome_alpha"/>
</dbReference>
<feature type="domain" description="Proteasome alpha-type subunits" evidence="6">
    <location>
        <begin position="3"/>
        <end position="25"/>
    </location>
</feature>
<dbReference type="Pfam" id="PF10584">
    <property type="entry name" value="Proteasome_A_N"/>
    <property type="match status" value="1"/>
</dbReference>
<organism evidence="7 8">
    <name type="scientific">Blastocystis sp. subtype 1 (strain ATCC 50177 / NandII)</name>
    <dbReference type="NCBI Taxonomy" id="478820"/>
    <lineage>
        <taxon>Eukaryota</taxon>
        <taxon>Sar</taxon>
        <taxon>Stramenopiles</taxon>
        <taxon>Bigyra</taxon>
        <taxon>Opalozoa</taxon>
        <taxon>Opalinata</taxon>
        <taxon>Blastocystidae</taxon>
        <taxon>Blastocystis</taxon>
    </lineage>
</organism>
<sequence length="251" mass="28133">MSYDRALTVFSPDGHLFQVEYAMEAVRKGYSVVAAVCEKCIVLGVEKKTTAQLQDPRSVKKLMQIDENITFLFAGLNADARKLVDIARVEAQSYRISFDEVPSVKYIANYVGRQQQIYTQRGGRRPFGVCAFICGMDGEEGHLFTTDPAGIVTEWRANASGRNEGALRSYLESHYKEGLSEEEGISLVLSCLLETVSMAEQSVDVVVLRQHSVQETLPKEVVEQKIAVIKEEKKKEAEEKEAKKKEEMELA</sequence>
<dbReference type="InterPro" id="IPR001353">
    <property type="entry name" value="Proteasome_sua/b"/>
</dbReference>
<evidence type="ECO:0000313" key="8">
    <source>
        <dbReference type="Proteomes" id="UP000078348"/>
    </source>
</evidence>
<keyword evidence="1 4" id="KW-0963">Cytoplasm</keyword>
<name>A0A196SK46_BLAHN</name>
<dbReference type="Pfam" id="PF00227">
    <property type="entry name" value="Proteasome"/>
    <property type="match status" value="1"/>
</dbReference>
<accession>A0A196SK46</accession>
<dbReference type="InterPro" id="IPR000426">
    <property type="entry name" value="Proteasome_asu_N"/>
</dbReference>
<dbReference type="SMART" id="SM00948">
    <property type="entry name" value="Proteasome_A_N"/>
    <property type="match status" value="1"/>
</dbReference>
<dbReference type="FunFam" id="3.60.20.10:FF:000004">
    <property type="entry name" value="Proteasome subunit alpha type-4"/>
    <property type="match status" value="1"/>
</dbReference>
<protein>
    <recommendedName>
        <fullName evidence="4">Proteasome subunit alpha type</fullName>
    </recommendedName>
</protein>
<dbReference type="Proteomes" id="UP000078348">
    <property type="component" value="Unassembled WGS sequence"/>
</dbReference>
<dbReference type="GO" id="GO:0005634">
    <property type="term" value="C:nucleus"/>
    <property type="evidence" value="ECO:0007669"/>
    <property type="project" value="UniProtKB-SubCell"/>
</dbReference>
<evidence type="ECO:0000256" key="4">
    <source>
        <dbReference type="RuleBase" id="RU000551"/>
    </source>
</evidence>
<dbReference type="PROSITE" id="PS00388">
    <property type="entry name" value="PROTEASOME_ALPHA_1"/>
    <property type="match status" value="1"/>
</dbReference>
<dbReference type="PROSITE" id="PS51475">
    <property type="entry name" value="PROTEASOME_ALPHA_2"/>
    <property type="match status" value="1"/>
</dbReference>
<feature type="region of interest" description="Disordered" evidence="5">
    <location>
        <begin position="232"/>
        <end position="251"/>
    </location>
</feature>
<evidence type="ECO:0000256" key="3">
    <source>
        <dbReference type="PROSITE-ProRule" id="PRU00808"/>
    </source>
</evidence>
<dbReference type="GO" id="GO:0006511">
    <property type="term" value="P:ubiquitin-dependent protein catabolic process"/>
    <property type="evidence" value="ECO:0007669"/>
    <property type="project" value="InterPro"/>
</dbReference>
<dbReference type="STRING" id="478820.A0A196SK46"/>
<dbReference type="OrthoDB" id="431557at2759"/>
<keyword evidence="8" id="KW-1185">Reference proteome</keyword>
<proteinExistence type="inferred from homology"/>
<comment type="caution">
    <text evidence="7">The sequence shown here is derived from an EMBL/GenBank/DDBJ whole genome shotgun (WGS) entry which is preliminary data.</text>
</comment>
<dbReference type="Gene3D" id="3.60.20.10">
    <property type="entry name" value="Glutamine Phosphoribosylpyrophosphate, subunit 1, domain 1"/>
    <property type="match status" value="1"/>
</dbReference>
<dbReference type="NCBIfam" id="NF003075">
    <property type="entry name" value="PRK03996.1"/>
    <property type="match status" value="1"/>
</dbReference>
<dbReference type="InterPro" id="IPR023332">
    <property type="entry name" value="Proteasome_alpha-type"/>
</dbReference>
<keyword evidence="2 3" id="KW-0647">Proteasome</keyword>
<comment type="similarity">
    <text evidence="3 4">Belongs to the peptidase T1A family.</text>
</comment>
<dbReference type="SUPFAM" id="SSF56235">
    <property type="entry name" value="N-terminal nucleophile aminohydrolases (Ntn hydrolases)"/>
    <property type="match status" value="1"/>
</dbReference>
<dbReference type="InterPro" id="IPR029055">
    <property type="entry name" value="Ntn_hydrolases_N"/>
</dbReference>
<reference evidence="7 8" key="1">
    <citation type="submission" date="2016-05" db="EMBL/GenBank/DDBJ databases">
        <title>Nuclear genome of Blastocystis sp. subtype 1 NandII.</title>
        <authorList>
            <person name="Gentekaki E."/>
            <person name="Curtis B."/>
            <person name="Stairs C."/>
            <person name="Eme L."/>
            <person name="Herman E."/>
            <person name="Klimes V."/>
            <person name="Arias M.C."/>
            <person name="Elias M."/>
            <person name="Hilliou F."/>
            <person name="Klute M."/>
            <person name="Malik S.-B."/>
            <person name="Pightling A."/>
            <person name="Rachubinski R."/>
            <person name="Salas D."/>
            <person name="Schlacht A."/>
            <person name="Suga H."/>
            <person name="Archibald J."/>
            <person name="Ball S.G."/>
            <person name="Clark G."/>
            <person name="Dacks J."/>
            <person name="Van Der Giezen M."/>
            <person name="Tsaousis A."/>
            <person name="Roger A."/>
        </authorList>
    </citation>
    <scope>NUCLEOTIDE SEQUENCE [LARGE SCALE GENOMIC DNA]</scope>
    <source>
        <strain evidence="8">ATCC 50177 / NandII</strain>
    </source>
</reference>
<gene>
    <name evidence="7" type="ORF">AV274_0840</name>
</gene>
<comment type="subcellular location">
    <subcellularLocation>
        <location evidence="4">Cytoplasm</location>
    </subcellularLocation>
    <subcellularLocation>
        <location evidence="4">Nucleus</location>
    </subcellularLocation>
</comment>
<evidence type="ECO:0000259" key="6">
    <source>
        <dbReference type="PROSITE" id="PS00388"/>
    </source>
</evidence>
<dbReference type="GO" id="GO:0019773">
    <property type="term" value="C:proteasome core complex, alpha-subunit complex"/>
    <property type="evidence" value="ECO:0007669"/>
    <property type="project" value="UniProtKB-UniRule"/>
</dbReference>
<evidence type="ECO:0000313" key="7">
    <source>
        <dbReference type="EMBL" id="OAO17423.1"/>
    </source>
</evidence>
<evidence type="ECO:0000256" key="5">
    <source>
        <dbReference type="SAM" id="MobiDB-lite"/>
    </source>
</evidence>
<evidence type="ECO:0000256" key="1">
    <source>
        <dbReference type="ARBA" id="ARBA00022490"/>
    </source>
</evidence>